<feature type="compositionally biased region" description="Polar residues" evidence="1">
    <location>
        <begin position="158"/>
        <end position="182"/>
    </location>
</feature>
<keyword evidence="3" id="KW-1185">Reference proteome</keyword>
<feature type="region of interest" description="Disordered" evidence="1">
    <location>
        <begin position="155"/>
        <end position="182"/>
    </location>
</feature>
<accession>A0AAE1AAL1</accession>
<comment type="caution">
    <text evidence="2">The sequence shown here is derived from an EMBL/GenBank/DDBJ whole genome shotgun (WGS) entry which is preliminary data.</text>
</comment>
<evidence type="ECO:0000256" key="1">
    <source>
        <dbReference type="SAM" id="MobiDB-lite"/>
    </source>
</evidence>
<dbReference type="Proteomes" id="UP001283361">
    <property type="component" value="Unassembled WGS sequence"/>
</dbReference>
<feature type="compositionally biased region" description="Low complexity" evidence="1">
    <location>
        <begin position="201"/>
        <end position="215"/>
    </location>
</feature>
<proteinExistence type="predicted"/>
<name>A0AAE1AAL1_9GAST</name>
<dbReference type="EMBL" id="JAWDGP010002275">
    <property type="protein sequence ID" value="KAK3784358.1"/>
    <property type="molecule type" value="Genomic_DNA"/>
</dbReference>
<gene>
    <name evidence="2" type="ORF">RRG08_034176</name>
</gene>
<dbReference type="AlphaFoldDB" id="A0AAE1AAL1"/>
<protein>
    <submittedName>
        <fullName evidence="2">Uncharacterized protein</fullName>
    </submittedName>
</protein>
<feature type="compositionally biased region" description="Low complexity" evidence="1">
    <location>
        <begin position="248"/>
        <end position="273"/>
    </location>
</feature>
<feature type="region of interest" description="Disordered" evidence="1">
    <location>
        <begin position="195"/>
        <end position="275"/>
    </location>
</feature>
<evidence type="ECO:0000313" key="2">
    <source>
        <dbReference type="EMBL" id="KAK3784358.1"/>
    </source>
</evidence>
<evidence type="ECO:0000313" key="3">
    <source>
        <dbReference type="Proteomes" id="UP001283361"/>
    </source>
</evidence>
<reference evidence="2" key="1">
    <citation type="journal article" date="2023" name="G3 (Bethesda)">
        <title>A reference genome for the long-term kleptoplast-retaining sea slug Elysia crispata morphotype clarki.</title>
        <authorList>
            <person name="Eastman K.E."/>
            <person name="Pendleton A.L."/>
            <person name="Shaikh M.A."/>
            <person name="Suttiyut T."/>
            <person name="Ogas R."/>
            <person name="Tomko P."/>
            <person name="Gavelis G."/>
            <person name="Widhalm J.R."/>
            <person name="Wisecaver J.H."/>
        </authorList>
    </citation>
    <scope>NUCLEOTIDE SEQUENCE</scope>
    <source>
        <strain evidence="2">ECLA1</strain>
    </source>
</reference>
<sequence length="323" mass="35262">MPLPQNSVFDGIGFGRAVGHLVPGSQCQKRKLIFDMADVDHDMTGDFQHQQWLEASSNPKRQCLWESKESFHLGTVQQPQQQPNQEMESLPGCLKNSSPTLNFCSSSIDGGMQATQDIAAAVSFSSAALTSSSPQFSEHQASPSLADLFKSRLRQRQQEVGQPTPLETNCSVNNNDSNYPSQNFYNMTGLVVGNSGVKETNNNSHNNNNNNNSNSISKDSGCSQPPACSDEEVMEAQTAMDSDFVPDVSQYAPPAVSSPSPSPSLAQPVSSPQNIYRPDERRCGYFTCSGRKPSPVTGRLHCLCSASWRGMYGMEAAYMTDYY</sequence>
<organism evidence="2 3">
    <name type="scientific">Elysia crispata</name>
    <name type="common">lettuce slug</name>
    <dbReference type="NCBI Taxonomy" id="231223"/>
    <lineage>
        <taxon>Eukaryota</taxon>
        <taxon>Metazoa</taxon>
        <taxon>Spiralia</taxon>
        <taxon>Lophotrochozoa</taxon>
        <taxon>Mollusca</taxon>
        <taxon>Gastropoda</taxon>
        <taxon>Heterobranchia</taxon>
        <taxon>Euthyneura</taxon>
        <taxon>Panpulmonata</taxon>
        <taxon>Sacoglossa</taxon>
        <taxon>Placobranchoidea</taxon>
        <taxon>Plakobranchidae</taxon>
        <taxon>Elysia</taxon>
    </lineage>
</organism>